<gene>
    <name evidence="1" type="ORF">BKP37_00685</name>
</gene>
<sequence>MPKQNKSFMPLSEDEKTELVTKYEFVVNYYAYRYRYLDLDIDDVKGWGYLGLVHAINKYELNREEDFKGLAFYHVKTEIYRVYFKKGANRSKKTTSLNSELFDNGEGSIENTLADEDSLLYFEIKQIAEEALFEESNLLKKINMDYLFTAKELGDLSKEYKIQEAKLKRILRRGQGLIKSHLYQNEIIVDYASKPTEERKKKEKIINHKEIPIKDFGKIRYLSRHYSNVLQENDIAILLNTSAYMVQQLLDYPTYTYLTSKPDSSIKEKAMRYIKKKYPETIPSEVTCYKEVYA</sequence>
<evidence type="ECO:0000313" key="1">
    <source>
        <dbReference type="EMBL" id="OIJ17090.1"/>
    </source>
</evidence>
<dbReference type="GO" id="GO:0006352">
    <property type="term" value="P:DNA-templated transcription initiation"/>
    <property type="evidence" value="ECO:0007669"/>
    <property type="project" value="InterPro"/>
</dbReference>
<dbReference type="OrthoDB" id="2968477at2"/>
<organism evidence="1 2">
    <name type="scientific">Anaerobacillus alkalilacustris</name>
    <dbReference type="NCBI Taxonomy" id="393763"/>
    <lineage>
        <taxon>Bacteria</taxon>
        <taxon>Bacillati</taxon>
        <taxon>Bacillota</taxon>
        <taxon>Bacilli</taxon>
        <taxon>Bacillales</taxon>
        <taxon>Bacillaceae</taxon>
        <taxon>Anaerobacillus</taxon>
    </lineage>
</organism>
<dbReference type="InterPro" id="IPR013325">
    <property type="entry name" value="RNA_pol_sigma_r2"/>
</dbReference>
<comment type="caution">
    <text evidence="1">The sequence shown here is derived from an EMBL/GenBank/DDBJ whole genome shotgun (WGS) entry which is preliminary data.</text>
</comment>
<dbReference type="Gene3D" id="1.10.1740.10">
    <property type="match status" value="1"/>
</dbReference>
<proteinExistence type="predicted"/>
<keyword evidence="2" id="KW-1185">Reference proteome</keyword>
<dbReference type="RefSeq" id="WP_071307818.1">
    <property type="nucleotide sequence ID" value="NZ_MLQR01000001.1"/>
</dbReference>
<dbReference type="GO" id="GO:0003700">
    <property type="term" value="F:DNA-binding transcription factor activity"/>
    <property type="evidence" value="ECO:0007669"/>
    <property type="project" value="InterPro"/>
</dbReference>
<evidence type="ECO:0000313" key="2">
    <source>
        <dbReference type="Proteomes" id="UP000179524"/>
    </source>
</evidence>
<dbReference type="SUPFAM" id="SSF88946">
    <property type="entry name" value="Sigma2 domain of RNA polymerase sigma factors"/>
    <property type="match status" value="1"/>
</dbReference>
<dbReference type="EMBL" id="MLQR01000001">
    <property type="protein sequence ID" value="OIJ17090.1"/>
    <property type="molecule type" value="Genomic_DNA"/>
</dbReference>
<dbReference type="Proteomes" id="UP000179524">
    <property type="component" value="Unassembled WGS sequence"/>
</dbReference>
<reference evidence="1 2" key="1">
    <citation type="submission" date="2016-10" db="EMBL/GenBank/DDBJ databases">
        <title>Draft genome sequences of four alkaliphilic bacteria belonging to the Anaerobacillus genus.</title>
        <authorList>
            <person name="Bassil N.M."/>
            <person name="Lloyd J.R."/>
        </authorList>
    </citation>
    <scope>NUCLEOTIDE SEQUENCE [LARGE SCALE GENOMIC DNA]</scope>
    <source>
        <strain evidence="1 2">DSM 18345</strain>
    </source>
</reference>
<protein>
    <submittedName>
        <fullName evidence="1">Uncharacterized protein</fullName>
    </submittedName>
</protein>
<accession>A0A1S2LXY0</accession>
<dbReference type="AlphaFoldDB" id="A0A1S2LXY0"/>
<name>A0A1S2LXY0_9BACI</name>